<sequence>MRRDGHQQMKTSTVNDAPALKAAQPRLAAWACRGLPVLAALALVGCASGPRTNPDDPFESYNRSMTRFNDDVDAAILKPVATAYVEVMPTPVRTGVSNFFGNLSDVWSFVNNLLQLRAEGTANSFMRVNVNTIFGLGGLLDVASELGIERSRQDFGLTLGRWGVGTGPYVVLPLLGPSTLRDAVALPLDMNGNPLRQVRPVSDRNSLYALRMVDTRANLLRAGSVIDSAALDKYSFTRDVYLQLRKGQSSEPLFKDDADRGANDGVLPPEPDR</sequence>
<keyword evidence="2" id="KW-0732">Signal</keyword>
<dbReference type="PANTHER" id="PTHR30035">
    <property type="entry name" value="LIPOPROTEIN VACJ-RELATED"/>
    <property type="match status" value="1"/>
</dbReference>
<dbReference type="Pfam" id="PF04333">
    <property type="entry name" value="MlaA"/>
    <property type="match status" value="1"/>
</dbReference>
<dbReference type="GO" id="GO:0016020">
    <property type="term" value="C:membrane"/>
    <property type="evidence" value="ECO:0007669"/>
    <property type="project" value="InterPro"/>
</dbReference>
<dbReference type="Proteomes" id="UP000032566">
    <property type="component" value="Unassembled WGS sequence"/>
</dbReference>
<evidence type="ECO:0000256" key="2">
    <source>
        <dbReference type="ARBA" id="ARBA00022729"/>
    </source>
</evidence>
<dbReference type="AlphaFoldDB" id="A0A0D7KAB6"/>
<dbReference type="PATRIC" id="fig|80878.5.peg.802"/>
<dbReference type="InterPro" id="IPR007428">
    <property type="entry name" value="MlaA"/>
</dbReference>
<dbReference type="PRINTS" id="PR01805">
    <property type="entry name" value="VACJLIPOPROT"/>
</dbReference>
<comment type="similarity">
    <text evidence="1">Belongs to the MlaA family.</text>
</comment>
<keyword evidence="5" id="KW-1185">Reference proteome</keyword>
<dbReference type="STRING" id="80878.RP29_07365"/>
<reference evidence="4 5" key="1">
    <citation type="submission" date="2014-12" db="EMBL/GenBank/DDBJ databases">
        <title>Isolation of bacteria from lake water.</title>
        <authorList>
            <person name="Sheng K.-Y."/>
            <person name="Chin P.-S."/>
            <person name="Chan K.-G."/>
            <person name="Tan G.S."/>
        </authorList>
    </citation>
    <scope>NUCLEOTIDE SEQUENCE [LARGE SCALE GENOMIC DNA]</scope>
    <source>
        <strain evidence="4 5">KY4</strain>
    </source>
</reference>
<evidence type="ECO:0000313" key="4">
    <source>
        <dbReference type="EMBL" id="KJA11225.1"/>
    </source>
</evidence>
<name>A0A0D7KAB6_9BURK</name>
<dbReference type="EMBL" id="JXYQ01000019">
    <property type="protein sequence ID" value="KJA11225.1"/>
    <property type="molecule type" value="Genomic_DNA"/>
</dbReference>
<proteinExistence type="inferred from homology"/>
<evidence type="ECO:0000256" key="3">
    <source>
        <dbReference type="SAM" id="MobiDB-lite"/>
    </source>
</evidence>
<comment type="caution">
    <text evidence="4">The sequence shown here is derived from an EMBL/GenBank/DDBJ whole genome shotgun (WGS) entry which is preliminary data.</text>
</comment>
<evidence type="ECO:0000256" key="1">
    <source>
        <dbReference type="ARBA" id="ARBA00010634"/>
    </source>
</evidence>
<dbReference type="PANTHER" id="PTHR30035:SF3">
    <property type="entry name" value="INTERMEMBRANE PHOSPHOLIPID TRANSPORT SYSTEM LIPOPROTEIN MLAA"/>
    <property type="match status" value="1"/>
</dbReference>
<feature type="compositionally biased region" description="Basic and acidic residues" evidence="3">
    <location>
        <begin position="253"/>
        <end position="262"/>
    </location>
</feature>
<dbReference type="GO" id="GO:0120010">
    <property type="term" value="P:intermembrane phospholipid transfer"/>
    <property type="evidence" value="ECO:0007669"/>
    <property type="project" value="TreeGrafter"/>
</dbReference>
<organism evidence="4 5">
    <name type="scientific">Acidovorax temperans</name>
    <dbReference type="NCBI Taxonomy" id="80878"/>
    <lineage>
        <taxon>Bacteria</taxon>
        <taxon>Pseudomonadati</taxon>
        <taxon>Pseudomonadota</taxon>
        <taxon>Betaproteobacteria</taxon>
        <taxon>Burkholderiales</taxon>
        <taxon>Comamonadaceae</taxon>
        <taxon>Acidovorax</taxon>
    </lineage>
</organism>
<evidence type="ECO:0000313" key="5">
    <source>
        <dbReference type="Proteomes" id="UP000032566"/>
    </source>
</evidence>
<protein>
    <submittedName>
        <fullName evidence="4">ABC transporter</fullName>
    </submittedName>
</protein>
<feature type="region of interest" description="Disordered" evidence="3">
    <location>
        <begin position="251"/>
        <end position="273"/>
    </location>
</feature>
<accession>A0A0D7KAB6</accession>
<gene>
    <name evidence="4" type="ORF">RP29_07365</name>
</gene>